<dbReference type="PANTHER" id="PTHR43742:SF4">
    <property type="entry name" value="TRIMETHYLAMINE-N-OXIDE REDUCTASE 1"/>
    <property type="match status" value="1"/>
</dbReference>
<evidence type="ECO:0000256" key="7">
    <source>
        <dbReference type="ARBA" id="ARBA00022729"/>
    </source>
</evidence>
<keyword evidence="5" id="KW-0500">Molybdenum</keyword>
<dbReference type="InterPro" id="IPR041954">
    <property type="entry name" value="CT_DMSOR/BSOR/TMAOR"/>
</dbReference>
<name>A0A2U2AMH9_9GAMM</name>
<evidence type="ECO:0000256" key="4">
    <source>
        <dbReference type="ARBA" id="ARBA00011885"/>
    </source>
</evidence>
<evidence type="ECO:0000313" key="14">
    <source>
        <dbReference type="EMBL" id="PWD84347.1"/>
    </source>
</evidence>
<dbReference type="GO" id="GO:0009055">
    <property type="term" value="F:electron transfer activity"/>
    <property type="evidence" value="ECO:0007669"/>
    <property type="project" value="TreeGrafter"/>
</dbReference>
<evidence type="ECO:0000256" key="2">
    <source>
        <dbReference type="ARBA" id="ARBA00004418"/>
    </source>
</evidence>
<feature type="chain" id="PRO_5015403320" description="trimethylamine-N-oxide reductase" evidence="10">
    <location>
        <begin position="32"/>
        <end position="842"/>
    </location>
</feature>
<organism evidence="14 15">
    <name type="scientific">Ignatzschineria indica</name>
    <dbReference type="NCBI Taxonomy" id="472583"/>
    <lineage>
        <taxon>Bacteria</taxon>
        <taxon>Pseudomonadati</taxon>
        <taxon>Pseudomonadota</taxon>
        <taxon>Gammaproteobacteria</taxon>
        <taxon>Cardiobacteriales</taxon>
        <taxon>Ignatzschineriaceae</taxon>
        <taxon>Ignatzschineria</taxon>
    </lineage>
</organism>
<dbReference type="GO" id="GO:0030288">
    <property type="term" value="C:outer membrane-bounded periplasmic space"/>
    <property type="evidence" value="ECO:0007669"/>
    <property type="project" value="TreeGrafter"/>
</dbReference>
<feature type="signal peptide" evidence="10">
    <location>
        <begin position="1"/>
        <end position="31"/>
    </location>
</feature>
<sequence length="842" mass="95232">MSYQTDRSRRGFLKMASLIAGGSLVAPALMAESLLHTKAPTDVDIETLTEWRISGAHWGAFRAKVVANRLVEVEPFEFDRYPTRILDAVPGIIYSPARVRYPLVRLDWYKHRHNSDTSQRGDNRFIRVSWDEALDLIYESLERIQTQFGPWALHTGNVGWRSVGQVHSCGNHMLRAIAMHGNSVGTAGDYSTGAGQVIMPYILGSTEVYSQGTSWDIILEESDVIVIWGSDLVKNLQVGWNTETHEAYGYLEQLKEKVADGEIRVICIDPVKSMTANYLNAEHLYVNPMTDLAVMMGIAHTLWKEDLYDKEFLETYTLGFNEFLPYLKGETEDMVEKTPEWAAEISGVPANTIRELARTMAQNRTQLMIGWALQRQQHGEQPYWMAAIVAAMLGQIGLPGGGISYSHHYSSVGVSSSGASMPGAFPLNLDFGREPKYKSTDYKGYSNFIPVSRVVDALLEPGKEINYNGNKIKLAPYKMAIFSGANQWHRQQDRNKMKRAYRNLETVVAVDYAWTATCRFADIVLPACTPYERNDLDVYGTYSNRGIIAMHKLIDPLYYSKSDFDIWREFSKRLNREKEYTQNRNEMQWIEKIYMDCYNENYPKGFYMPSFREFWERGYVLFPEGKPWVRHADFREDPEVNALGTPSGFIEIYSRTIASYGYEDCKGHPIWMEKAERSHGGPKSDRYPLWLQSAHPDNRLHSQGCEATKMRESYAIAGREPVFISPIDAEKRGIKHGDLVRVFNDRGQLLAGANVNNNFPEGVVRIFEGAWYSPLDETIGSIDTYGDPNTLTMDVGTSSLSQAPSANTCLVEIEKFVGVAPAPTGFHGPTVVDIDGNETVEV</sequence>
<dbReference type="GO" id="GO:0043546">
    <property type="term" value="F:molybdopterin cofactor binding"/>
    <property type="evidence" value="ECO:0007669"/>
    <property type="project" value="InterPro"/>
</dbReference>
<evidence type="ECO:0000256" key="5">
    <source>
        <dbReference type="ARBA" id="ARBA00022505"/>
    </source>
</evidence>
<keyword evidence="8" id="KW-0574">Periplasm</keyword>
<dbReference type="RefSeq" id="WP_109235540.1">
    <property type="nucleotide sequence ID" value="NZ_BMXZ01000001.1"/>
</dbReference>
<dbReference type="CDD" id="cd02793">
    <property type="entry name" value="MopB_CT_DMSOR-BSOR-TMAOR"/>
    <property type="match status" value="1"/>
</dbReference>
<dbReference type="Pfam" id="PF18364">
    <property type="entry name" value="Molybdopterin_N"/>
    <property type="match status" value="1"/>
</dbReference>
<gene>
    <name evidence="14" type="ORF">DC082_02040</name>
</gene>
<reference evidence="14 15" key="1">
    <citation type="journal article" date="2018" name="Genome Announc.">
        <title>Ignatzschineria cameli sp. nov., isolated from necrotic foot tissue of dromedaries (Camelus dromedarius) and associated maggots (Wohlfahrtia species) in Dubai.</title>
        <authorList>
            <person name="Tsang C.C."/>
            <person name="Tang J.Y."/>
            <person name="Fong J.Y."/>
            <person name="Kinne J."/>
            <person name="Lee H.H."/>
            <person name="Joseph M."/>
            <person name="Jose S."/>
            <person name="Schuster R.K."/>
            <person name="Tang Y."/>
            <person name="Sivakumar S."/>
            <person name="Chen J.H."/>
            <person name="Teng J.L."/>
            <person name="Lau S.K."/>
            <person name="Wernery U."/>
            <person name="Woo P.C."/>
        </authorList>
    </citation>
    <scope>NUCLEOTIDE SEQUENCE [LARGE SCALE GENOMIC DNA]</scope>
    <source>
        <strain evidence="14 15">KCTC 22643</strain>
    </source>
</reference>
<dbReference type="GO" id="GO:0030151">
    <property type="term" value="F:molybdenum ion binding"/>
    <property type="evidence" value="ECO:0007669"/>
    <property type="project" value="TreeGrafter"/>
</dbReference>
<dbReference type="InterPro" id="IPR006655">
    <property type="entry name" value="Mopterin_OxRdtase_prok_CS"/>
</dbReference>
<dbReference type="SUPFAM" id="SSF53706">
    <property type="entry name" value="Formate dehydrogenase/DMSO reductase, domains 1-3"/>
    <property type="match status" value="1"/>
</dbReference>
<keyword evidence="7 10" id="KW-0732">Signal</keyword>
<comment type="subcellular location">
    <subcellularLocation>
        <location evidence="2">Periplasm</location>
    </subcellularLocation>
</comment>
<accession>A0A2U2AMH9</accession>
<dbReference type="InterPro" id="IPR050612">
    <property type="entry name" value="Prok_Mopterin_Oxidored"/>
</dbReference>
<evidence type="ECO:0000313" key="15">
    <source>
        <dbReference type="Proteomes" id="UP000244948"/>
    </source>
</evidence>
<evidence type="ECO:0000256" key="3">
    <source>
        <dbReference type="ARBA" id="ARBA00010312"/>
    </source>
</evidence>
<evidence type="ECO:0000256" key="8">
    <source>
        <dbReference type="ARBA" id="ARBA00022764"/>
    </source>
</evidence>
<comment type="cofactor">
    <cofactor evidence="1">
        <name>Mo-bis(molybdopterin guanine dinucleotide)</name>
        <dbReference type="ChEBI" id="CHEBI:60539"/>
    </cofactor>
</comment>
<dbReference type="AlphaFoldDB" id="A0A2U2AMH9"/>
<feature type="domain" description="Molybdopterin oxidoreductase N-terminal" evidence="13">
    <location>
        <begin position="54"/>
        <end position="94"/>
    </location>
</feature>
<dbReference type="GO" id="GO:0009061">
    <property type="term" value="P:anaerobic respiration"/>
    <property type="evidence" value="ECO:0007669"/>
    <property type="project" value="TreeGrafter"/>
</dbReference>
<evidence type="ECO:0000256" key="10">
    <source>
        <dbReference type="SAM" id="SignalP"/>
    </source>
</evidence>
<keyword evidence="6" id="KW-0479">Metal-binding</keyword>
<dbReference type="InterPro" id="IPR009010">
    <property type="entry name" value="Asp_de-COase-like_dom_sf"/>
</dbReference>
<evidence type="ECO:0000256" key="6">
    <source>
        <dbReference type="ARBA" id="ARBA00022723"/>
    </source>
</evidence>
<dbReference type="Proteomes" id="UP000244948">
    <property type="component" value="Unassembled WGS sequence"/>
</dbReference>
<dbReference type="Gene3D" id="3.90.55.10">
    <property type="entry name" value="Dimethylsulfoxide Reductase, domain 3"/>
    <property type="match status" value="1"/>
</dbReference>
<evidence type="ECO:0000259" key="13">
    <source>
        <dbReference type="Pfam" id="PF18364"/>
    </source>
</evidence>
<dbReference type="EMBL" id="QEWR01000002">
    <property type="protein sequence ID" value="PWD84347.1"/>
    <property type="molecule type" value="Genomic_DNA"/>
</dbReference>
<dbReference type="NCBIfam" id="NF011682">
    <property type="entry name" value="PRK15102.1"/>
    <property type="match status" value="1"/>
</dbReference>
<dbReference type="SUPFAM" id="SSF50692">
    <property type="entry name" value="ADC-like"/>
    <property type="match status" value="1"/>
</dbReference>
<evidence type="ECO:0000259" key="12">
    <source>
        <dbReference type="Pfam" id="PF01568"/>
    </source>
</evidence>
<dbReference type="InterPro" id="IPR006311">
    <property type="entry name" value="TAT_signal"/>
</dbReference>
<dbReference type="FunFam" id="3.40.228.10:FF:000003">
    <property type="entry name" value="Biotin sulfoxide reductase 2"/>
    <property type="match status" value="1"/>
</dbReference>
<dbReference type="InterPro" id="IPR041460">
    <property type="entry name" value="Molybdopterin_N"/>
</dbReference>
<evidence type="ECO:0000256" key="1">
    <source>
        <dbReference type="ARBA" id="ARBA00001942"/>
    </source>
</evidence>
<feature type="domain" description="Molybdopterin oxidoreductase" evidence="11">
    <location>
        <begin position="98"/>
        <end position="573"/>
    </location>
</feature>
<comment type="similarity">
    <text evidence="3">Belongs to the prokaryotic molybdopterin-containing oxidoreductase family.</text>
</comment>
<dbReference type="Gene3D" id="3.40.50.740">
    <property type="match status" value="1"/>
</dbReference>
<dbReference type="FunFam" id="2.40.40.20:FF:000009">
    <property type="entry name" value="Biotin sulfoxide reductase 2"/>
    <property type="match status" value="1"/>
</dbReference>
<dbReference type="InterPro" id="IPR006657">
    <property type="entry name" value="MoPterin_dinucl-bd_dom"/>
</dbReference>
<evidence type="ECO:0000256" key="9">
    <source>
        <dbReference type="ARBA" id="ARBA00023002"/>
    </source>
</evidence>
<proteinExistence type="inferred from homology"/>
<dbReference type="InterPro" id="IPR006656">
    <property type="entry name" value="Mopterin_OxRdtase"/>
</dbReference>
<keyword evidence="15" id="KW-1185">Reference proteome</keyword>
<dbReference type="Pfam" id="PF00384">
    <property type="entry name" value="Molybdopterin"/>
    <property type="match status" value="1"/>
</dbReference>
<feature type="domain" description="Molybdopterin dinucleotide-binding" evidence="12">
    <location>
        <begin position="689"/>
        <end position="809"/>
    </location>
</feature>
<dbReference type="Gene3D" id="3.40.228.10">
    <property type="entry name" value="Dimethylsulfoxide Reductase, domain 2"/>
    <property type="match status" value="1"/>
</dbReference>
<comment type="caution">
    <text evidence="14">The sequence shown here is derived from an EMBL/GenBank/DDBJ whole genome shotgun (WGS) entry which is preliminary data.</text>
</comment>
<dbReference type="PROSITE" id="PS00490">
    <property type="entry name" value="MOLYBDOPTERIN_PROK_2"/>
    <property type="match status" value="1"/>
</dbReference>
<dbReference type="GO" id="GO:0050626">
    <property type="term" value="F:trimethylamine-N-oxide reductase (cytochrome c) activity"/>
    <property type="evidence" value="ECO:0007669"/>
    <property type="project" value="UniProtKB-EC"/>
</dbReference>
<dbReference type="Pfam" id="PF01568">
    <property type="entry name" value="Molydop_binding"/>
    <property type="match status" value="1"/>
</dbReference>
<keyword evidence="9" id="KW-0560">Oxidoreductase</keyword>
<dbReference type="Gene3D" id="2.40.40.20">
    <property type="match status" value="1"/>
</dbReference>
<evidence type="ECO:0000259" key="11">
    <source>
        <dbReference type="Pfam" id="PF00384"/>
    </source>
</evidence>
<dbReference type="EC" id="1.7.2.3" evidence="4"/>
<dbReference type="PANTHER" id="PTHR43742">
    <property type="entry name" value="TRIMETHYLAMINE-N-OXIDE REDUCTASE"/>
    <property type="match status" value="1"/>
</dbReference>
<dbReference type="PROSITE" id="PS51318">
    <property type="entry name" value="TAT"/>
    <property type="match status" value="1"/>
</dbReference>
<protein>
    <recommendedName>
        <fullName evidence="4">trimethylamine-N-oxide reductase</fullName>
        <ecNumber evidence="4">1.7.2.3</ecNumber>
    </recommendedName>
</protein>